<feature type="transmembrane region" description="Helical" evidence="5">
    <location>
        <begin position="371"/>
        <end position="392"/>
    </location>
</feature>
<evidence type="ECO:0008006" key="8">
    <source>
        <dbReference type="Google" id="ProtNLM"/>
    </source>
</evidence>
<evidence type="ECO:0000256" key="1">
    <source>
        <dbReference type="ARBA" id="ARBA00004141"/>
    </source>
</evidence>
<evidence type="ECO:0000256" key="2">
    <source>
        <dbReference type="ARBA" id="ARBA00022692"/>
    </source>
</evidence>
<evidence type="ECO:0000313" key="6">
    <source>
        <dbReference type="EMBL" id="KAK3583515.1"/>
    </source>
</evidence>
<protein>
    <recommendedName>
        <fullName evidence="8">Amino acid transporter</fullName>
    </recommendedName>
</protein>
<accession>A0AAE0VNT5</accession>
<feature type="transmembrane region" description="Helical" evidence="5">
    <location>
        <begin position="28"/>
        <end position="48"/>
    </location>
</feature>
<keyword evidence="4 5" id="KW-0472">Membrane</keyword>
<feature type="transmembrane region" description="Helical" evidence="5">
    <location>
        <begin position="252"/>
        <end position="275"/>
    </location>
</feature>
<keyword evidence="7" id="KW-1185">Reference proteome</keyword>
<organism evidence="6 7">
    <name type="scientific">Potamilus streckersoni</name>
    <dbReference type="NCBI Taxonomy" id="2493646"/>
    <lineage>
        <taxon>Eukaryota</taxon>
        <taxon>Metazoa</taxon>
        <taxon>Spiralia</taxon>
        <taxon>Lophotrochozoa</taxon>
        <taxon>Mollusca</taxon>
        <taxon>Bivalvia</taxon>
        <taxon>Autobranchia</taxon>
        <taxon>Heteroconchia</taxon>
        <taxon>Palaeoheterodonta</taxon>
        <taxon>Unionida</taxon>
        <taxon>Unionoidea</taxon>
        <taxon>Unionidae</taxon>
        <taxon>Ambleminae</taxon>
        <taxon>Lampsilini</taxon>
        <taxon>Potamilus</taxon>
    </lineage>
</organism>
<evidence type="ECO:0000256" key="5">
    <source>
        <dbReference type="SAM" id="Phobius"/>
    </source>
</evidence>
<gene>
    <name evidence="6" type="ORF">CHS0354_026101</name>
</gene>
<dbReference type="PIRSF" id="PIRSF006060">
    <property type="entry name" value="AA_transporter"/>
    <property type="match status" value="1"/>
</dbReference>
<dbReference type="EMBL" id="JAEAOA010001560">
    <property type="protein sequence ID" value="KAK3583515.1"/>
    <property type="molecule type" value="Genomic_DNA"/>
</dbReference>
<comment type="subcellular location">
    <subcellularLocation>
        <location evidence="1">Membrane</location>
        <topology evidence="1">Multi-pass membrane protein</topology>
    </subcellularLocation>
</comment>
<dbReference type="AlphaFoldDB" id="A0AAE0VNT5"/>
<reference evidence="6" key="1">
    <citation type="journal article" date="2021" name="Genome Biol. Evol.">
        <title>A High-Quality Reference Genome for a Parasitic Bivalve with Doubly Uniparental Inheritance (Bivalvia: Unionida).</title>
        <authorList>
            <person name="Smith C.H."/>
        </authorList>
    </citation>
    <scope>NUCLEOTIDE SEQUENCE</scope>
    <source>
        <strain evidence="6">CHS0354</strain>
    </source>
</reference>
<evidence type="ECO:0000313" key="7">
    <source>
        <dbReference type="Proteomes" id="UP001195483"/>
    </source>
</evidence>
<reference evidence="6" key="3">
    <citation type="submission" date="2023-05" db="EMBL/GenBank/DDBJ databases">
        <authorList>
            <person name="Smith C.H."/>
        </authorList>
    </citation>
    <scope>NUCLEOTIDE SEQUENCE</scope>
    <source>
        <strain evidence="6">CHS0354</strain>
        <tissue evidence="6">Mantle</tissue>
    </source>
</reference>
<keyword evidence="2 5" id="KW-0812">Transmembrane</keyword>
<keyword evidence="3 5" id="KW-1133">Transmembrane helix</keyword>
<feature type="transmembrane region" description="Helical" evidence="5">
    <location>
        <begin position="435"/>
        <end position="454"/>
    </location>
</feature>
<feature type="transmembrane region" description="Helical" evidence="5">
    <location>
        <begin position="151"/>
        <end position="169"/>
    </location>
</feature>
<dbReference type="Proteomes" id="UP001195483">
    <property type="component" value="Unassembled WGS sequence"/>
</dbReference>
<feature type="transmembrane region" description="Helical" evidence="5">
    <location>
        <begin position="295"/>
        <end position="317"/>
    </location>
</feature>
<name>A0AAE0VNT5_9BIVA</name>
<reference evidence="6" key="2">
    <citation type="journal article" date="2021" name="Genome Biol. Evol.">
        <title>Developing a high-quality reference genome for a parasitic bivalve with doubly uniparental inheritance (Bivalvia: Unionida).</title>
        <authorList>
            <person name="Smith C.H."/>
        </authorList>
    </citation>
    <scope>NUCLEOTIDE SEQUENCE</scope>
    <source>
        <strain evidence="6">CHS0354</strain>
        <tissue evidence="6">Mantle</tissue>
    </source>
</reference>
<feature type="transmembrane region" description="Helical" evidence="5">
    <location>
        <begin position="175"/>
        <end position="196"/>
    </location>
</feature>
<dbReference type="PANTHER" id="PTHR11785:SF348">
    <property type="entry name" value="ASC-TYPE AMINO ACID TRANSPORTER 2"/>
    <property type="match status" value="1"/>
</dbReference>
<evidence type="ECO:0000256" key="4">
    <source>
        <dbReference type="ARBA" id="ARBA00023136"/>
    </source>
</evidence>
<dbReference type="InterPro" id="IPR002293">
    <property type="entry name" value="AA/rel_permease1"/>
</dbReference>
<sequence length="481" mass="52609">MEEPRQDRDGERAIGENEKSDLHLKRRIGLIGAASFVIGIVIGSGIFVSPKNVLVYSGSIGLCLTIWVGVGLFVLIISLVYAELGSAFHNSGGEYIYIKDACGGLPAFLVVWAQALLRTPASRTLRALVFADYVDKVVSSTSCSIPRSIKLMIAIIEILTLAITNMISVRLTTNIQVFFTATKVIALVIIGVGGIVKLAQGSFGELTTGFEDTNEDFTVVLAIYSCFFAYDGWQAINNIAEEINQPKRNIPLALVLSTLVIIVVYVLANVSYFSVMTKQEFLASWTVAYSWGQKILGSAAIIVPISVLCSIHGSSNGSSFGISRIMFAASREGQLPEIMSYLNVNSLIPTFSIAFSTCISLLMLIPADIGQLINLVGFVTFILVCGTMAANIKFRLTMKEYSPVFKVPLVVPMICILILLFLLVVPFVHKPKMEFLYGLAFIIGGMILYPLVYFKIQIPGYYHVTVFFQLLMNIAPPAKRE</sequence>
<dbReference type="Gene3D" id="1.20.1740.10">
    <property type="entry name" value="Amino acid/polyamine transporter I"/>
    <property type="match status" value="1"/>
</dbReference>
<feature type="transmembrane region" description="Helical" evidence="5">
    <location>
        <begin position="338"/>
        <end position="365"/>
    </location>
</feature>
<dbReference type="GO" id="GO:0015179">
    <property type="term" value="F:L-amino acid transmembrane transporter activity"/>
    <property type="evidence" value="ECO:0007669"/>
    <property type="project" value="TreeGrafter"/>
</dbReference>
<feature type="transmembrane region" description="Helical" evidence="5">
    <location>
        <begin position="404"/>
        <end position="429"/>
    </location>
</feature>
<dbReference type="GO" id="GO:0016020">
    <property type="term" value="C:membrane"/>
    <property type="evidence" value="ECO:0007669"/>
    <property type="project" value="UniProtKB-SubCell"/>
</dbReference>
<dbReference type="Pfam" id="PF13520">
    <property type="entry name" value="AA_permease_2"/>
    <property type="match status" value="1"/>
</dbReference>
<dbReference type="PANTHER" id="PTHR11785">
    <property type="entry name" value="AMINO ACID TRANSPORTER"/>
    <property type="match status" value="1"/>
</dbReference>
<proteinExistence type="predicted"/>
<comment type="caution">
    <text evidence="6">The sequence shown here is derived from an EMBL/GenBank/DDBJ whole genome shotgun (WGS) entry which is preliminary data.</text>
</comment>
<dbReference type="InterPro" id="IPR050598">
    <property type="entry name" value="AminoAcid_Transporter"/>
</dbReference>
<evidence type="ECO:0000256" key="3">
    <source>
        <dbReference type="ARBA" id="ARBA00022989"/>
    </source>
</evidence>
<feature type="transmembrane region" description="Helical" evidence="5">
    <location>
        <begin position="54"/>
        <end position="81"/>
    </location>
</feature>